<dbReference type="SMART" id="SM01077">
    <property type="entry name" value="Cg6151-P"/>
    <property type="match status" value="1"/>
</dbReference>
<feature type="transmembrane region" description="Helical" evidence="10">
    <location>
        <begin position="21"/>
        <end position="41"/>
    </location>
</feature>
<proteinExistence type="inferred from homology"/>
<dbReference type="OrthoDB" id="5591789at2759"/>
<accession>A0A875S085</accession>
<feature type="transmembrane region" description="Helical" evidence="10">
    <location>
        <begin position="47"/>
        <end position="72"/>
    </location>
</feature>
<evidence type="ECO:0000256" key="1">
    <source>
        <dbReference type="ARBA" id="ARBA00003246"/>
    </source>
</evidence>
<comment type="similarity">
    <text evidence="3">Belongs to the TVP18 family.</text>
</comment>
<keyword evidence="7 10" id="KW-1133">Transmembrane helix</keyword>
<dbReference type="KEGG" id="bnn:FOA43_000609"/>
<evidence type="ECO:0000256" key="9">
    <source>
        <dbReference type="ARBA" id="ARBA00023136"/>
    </source>
</evidence>
<evidence type="ECO:0000256" key="5">
    <source>
        <dbReference type="ARBA" id="ARBA00020655"/>
    </source>
</evidence>
<evidence type="ECO:0000256" key="10">
    <source>
        <dbReference type="SAM" id="Phobius"/>
    </source>
</evidence>
<keyword evidence="6 10" id="KW-0812">Transmembrane</keyword>
<organism evidence="11 12">
    <name type="scientific">Eeniella nana</name>
    <name type="common">Yeast</name>
    <name type="synonym">Brettanomyces nanus</name>
    <dbReference type="NCBI Taxonomy" id="13502"/>
    <lineage>
        <taxon>Eukaryota</taxon>
        <taxon>Fungi</taxon>
        <taxon>Dikarya</taxon>
        <taxon>Ascomycota</taxon>
        <taxon>Saccharomycotina</taxon>
        <taxon>Pichiomycetes</taxon>
        <taxon>Pichiales</taxon>
        <taxon>Pichiaceae</taxon>
        <taxon>Brettanomyces</taxon>
    </lineage>
</organism>
<evidence type="ECO:0000256" key="6">
    <source>
        <dbReference type="ARBA" id="ARBA00022692"/>
    </source>
</evidence>
<keyword evidence="8" id="KW-0333">Golgi apparatus</keyword>
<dbReference type="PANTHER" id="PTHR13314:SF2">
    <property type="entry name" value="CALCIUM CHANNEL FLOWER HOMOLOG"/>
    <property type="match status" value="1"/>
</dbReference>
<protein>
    <recommendedName>
        <fullName evidence="4">Golgi apparatus membrane protein TVP18</fullName>
    </recommendedName>
    <alternativeName>
        <fullName evidence="5">Golgi apparatus membrane protein tvp18</fullName>
    </alternativeName>
</protein>
<evidence type="ECO:0000256" key="7">
    <source>
        <dbReference type="ARBA" id="ARBA00022989"/>
    </source>
</evidence>
<comment type="subcellular location">
    <subcellularLocation>
        <location evidence="2">Golgi apparatus membrane</location>
        <topology evidence="2">Multi-pass membrane protein</topology>
    </subcellularLocation>
</comment>
<evidence type="ECO:0000256" key="4">
    <source>
        <dbReference type="ARBA" id="ARBA00013563"/>
    </source>
</evidence>
<dbReference type="Proteomes" id="UP000662931">
    <property type="component" value="Chromosome 1"/>
</dbReference>
<evidence type="ECO:0000256" key="3">
    <source>
        <dbReference type="ARBA" id="ARBA00005738"/>
    </source>
</evidence>
<dbReference type="GO" id="GO:0016192">
    <property type="term" value="P:vesicle-mediated transport"/>
    <property type="evidence" value="ECO:0007669"/>
    <property type="project" value="TreeGrafter"/>
</dbReference>
<dbReference type="EMBL" id="CP064812">
    <property type="protein sequence ID" value="QPG73299.1"/>
    <property type="molecule type" value="Genomic_DNA"/>
</dbReference>
<name>A0A875S085_EENNA</name>
<dbReference type="GO" id="GO:0000139">
    <property type="term" value="C:Golgi membrane"/>
    <property type="evidence" value="ECO:0007669"/>
    <property type="project" value="UniProtKB-SubCell"/>
</dbReference>
<evidence type="ECO:0000256" key="8">
    <source>
        <dbReference type="ARBA" id="ARBA00023034"/>
    </source>
</evidence>
<evidence type="ECO:0000313" key="11">
    <source>
        <dbReference type="EMBL" id="QPG73299.1"/>
    </source>
</evidence>
<keyword evidence="9 10" id="KW-0472">Membrane</keyword>
<dbReference type="AlphaFoldDB" id="A0A875S085"/>
<sequence length="165" mass="18483">MAFTDYIKISGFKADLQSRNFSIYGQWLGIFLVFISIALGITNLFHANAVIVFGILGIVQGVLLAFVEIPFLMKVFRVPDRFITFVQTLDSNLKRALFYAVYALIQFLSLICKSTSLIALAVLYTIDMVFYALATVLKQDFHKSNVVATVDVTDRPVDAQVRDAL</sequence>
<reference evidence="11" key="1">
    <citation type="submission" date="2020-10" db="EMBL/GenBank/DDBJ databases">
        <authorList>
            <person name="Roach M.J.R."/>
        </authorList>
    </citation>
    <scope>NUCLEOTIDE SEQUENCE</scope>
    <source>
        <strain evidence="11">CBS 1945</strain>
    </source>
</reference>
<gene>
    <name evidence="11" type="ORF">FOA43_000609</name>
</gene>
<dbReference type="RefSeq" id="XP_038776864.1">
    <property type="nucleotide sequence ID" value="XM_038920936.1"/>
</dbReference>
<dbReference type="GeneID" id="62194010"/>
<dbReference type="InterPro" id="IPR019365">
    <property type="entry name" value="TVP18/Ca-channel_flower"/>
</dbReference>
<dbReference type="Pfam" id="PF10233">
    <property type="entry name" value="Cg6151-P"/>
    <property type="match status" value="1"/>
</dbReference>
<dbReference type="PANTHER" id="PTHR13314">
    <property type="entry name" value="CALCIUM CHANNEL FLOWER HOMOLOG"/>
    <property type="match status" value="1"/>
</dbReference>
<keyword evidence="12" id="KW-1185">Reference proteome</keyword>
<evidence type="ECO:0000256" key="2">
    <source>
        <dbReference type="ARBA" id="ARBA00004653"/>
    </source>
</evidence>
<comment type="function">
    <text evidence="1">Golgi membrane protein involved in vesicular trafficking.</text>
</comment>
<evidence type="ECO:0000313" key="12">
    <source>
        <dbReference type="Proteomes" id="UP000662931"/>
    </source>
</evidence>